<accession>A0AA38MAI2</accession>
<protein>
    <recommendedName>
        <fullName evidence="6">DNA polymerase epsilon subunit</fullName>
    </recommendedName>
    <alternativeName>
        <fullName evidence="6">DNA polymerase II subunit 2</fullName>
    </alternativeName>
</protein>
<dbReference type="PANTHER" id="PTHR12708:SF0">
    <property type="entry name" value="DNA POLYMERASE EPSILON SUBUNIT 2"/>
    <property type="match status" value="1"/>
</dbReference>
<dbReference type="Proteomes" id="UP001168821">
    <property type="component" value="Unassembled WGS sequence"/>
</dbReference>
<dbReference type="Pfam" id="PF04042">
    <property type="entry name" value="DNA_pol_E_B"/>
    <property type="match status" value="1"/>
</dbReference>
<keyword evidence="5 6" id="KW-0539">Nucleus</keyword>
<evidence type="ECO:0000259" key="7">
    <source>
        <dbReference type="Pfam" id="PF04042"/>
    </source>
</evidence>
<evidence type="ECO:0000313" key="8">
    <source>
        <dbReference type="EMBL" id="KAJ3649116.1"/>
    </source>
</evidence>
<organism evidence="8 9">
    <name type="scientific">Zophobas morio</name>
    <dbReference type="NCBI Taxonomy" id="2755281"/>
    <lineage>
        <taxon>Eukaryota</taxon>
        <taxon>Metazoa</taxon>
        <taxon>Ecdysozoa</taxon>
        <taxon>Arthropoda</taxon>
        <taxon>Hexapoda</taxon>
        <taxon>Insecta</taxon>
        <taxon>Pterygota</taxon>
        <taxon>Neoptera</taxon>
        <taxon>Endopterygota</taxon>
        <taxon>Coleoptera</taxon>
        <taxon>Polyphaga</taxon>
        <taxon>Cucujiformia</taxon>
        <taxon>Tenebrionidae</taxon>
        <taxon>Zophobas</taxon>
    </lineage>
</organism>
<evidence type="ECO:0000256" key="6">
    <source>
        <dbReference type="PIRNR" id="PIRNR000799"/>
    </source>
</evidence>
<dbReference type="EMBL" id="JALNTZ010000006">
    <property type="protein sequence ID" value="KAJ3649116.1"/>
    <property type="molecule type" value="Genomic_DNA"/>
</dbReference>
<evidence type="ECO:0000256" key="3">
    <source>
        <dbReference type="ARBA" id="ARBA00022705"/>
    </source>
</evidence>
<comment type="similarity">
    <text evidence="2 6">Belongs to the DNA polymerase epsilon subunit B family.</text>
</comment>
<dbReference type="GO" id="GO:0003677">
    <property type="term" value="F:DNA binding"/>
    <property type="evidence" value="ECO:0007669"/>
    <property type="project" value="UniProtKB-UniRule"/>
</dbReference>
<keyword evidence="9" id="KW-1185">Reference proteome</keyword>
<comment type="function">
    <text evidence="6">Participates in DNA repair and in chromosomal DNA replication.</text>
</comment>
<dbReference type="AlphaFoldDB" id="A0AA38MAI2"/>
<proteinExistence type="inferred from homology"/>
<dbReference type="GO" id="GO:0042276">
    <property type="term" value="P:error-prone translesion synthesis"/>
    <property type="evidence" value="ECO:0007669"/>
    <property type="project" value="TreeGrafter"/>
</dbReference>
<reference evidence="8" key="1">
    <citation type="journal article" date="2023" name="G3 (Bethesda)">
        <title>Whole genome assemblies of Zophobas morio and Tenebrio molitor.</title>
        <authorList>
            <person name="Kaur S."/>
            <person name="Stinson S.A."/>
            <person name="diCenzo G.C."/>
        </authorList>
    </citation>
    <scope>NUCLEOTIDE SEQUENCE</scope>
    <source>
        <strain evidence="8">QUZm001</strain>
    </source>
</reference>
<feature type="domain" description="DNA polymerase alpha/delta/epsilon subunit B" evidence="7">
    <location>
        <begin position="286"/>
        <end position="485"/>
    </location>
</feature>
<evidence type="ECO:0000256" key="5">
    <source>
        <dbReference type="ARBA" id="ARBA00023242"/>
    </source>
</evidence>
<dbReference type="PIRSF" id="PIRSF000799">
    <property type="entry name" value="DNA_pol_eps_2"/>
    <property type="match status" value="1"/>
</dbReference>
<dbReference type="GO" id="GO:0006261">
    <property type="term" value="P:DNA-templated DNA replication"/>
    <property type="evidence" value="ECO:0007669"/>
    <property type="project" value="InterPro"/>
</dbReference>
<dbReference type="InterPro" id="IPR016266">
    <property type="entry name" value="POLE2"/>
</dbReference>
<evidence type="ECO:0000256" key="2">
    <source>
        <dbReference type="ARBA" id="ARBA00009560"/>
    </source>
</evidence>
<keyword evidence="4 6" id="KW-0238">DNA-binding</keyword>
<evidence type="ECO:0000256" key="4">
    <source>
        <dbReference type="ARBA" id="ARBA00023125"/>
    </source>
</evidence>
<dbReference type="GO" id="GO:0008622">
    <property type="term" value="C:epsilon DNA polymerase complex"/>
    <property type="evidence" value="ECO:0007669"/>
    <property type="project" value="UniProtKB-UniRule"/>
</dbReference>
<comment type="subcellular location">
    <subcellularLocation>
        <location evidence="1 6">Nucleus</location>
    </subcellularLocation>
</comment>
<dbReference type="Gene3D" id="3.60.21.60">
    <property type="match status" value="1"/>
</dbReference>
<dbReference type="PANTHER" id="PTHR12708">
    <property type="entry name" value="DNA POLYMERASE EPSILON SUBUNIT B"/>
    <property type="match status" value="1"/>
</dbReference>
<dbReference type="InterPro" id="IPR007185">
    <property type="entry name" value="DNA_pol_a/d/e_bsu"/>
</dbReference>
<name>A0AA38MAI2_9CUCU</name>
<comment type="caution">
    <text evidence="8">The sequence shown here is derived from an EMBL/GenBank/DDBJ whole genome shotgun (WGS) entry which is preliminary data.</text>
</comment>
<dbReference type="Gene3D" id="1.10.8.60">
    <property type="match status" value="1"/>
</dbReference>
<evidence type="ECO:0000313" key="9">
    <source>
        <dbReference type="Proteomes" id="UP001168821"/>
    </source>
</evidence>
<keyword evidence="3 6" id="KW-0235">DNA replication</keyword>
<evidence type="ECO:0000256" key="1">
    <source>
        <dbReference type="ARBA" id="ARBA00004123"/>
    </source>
</evidence>
<gene>
    <name evidence="8" type="ORF">Zmor_020876</name>
</gene>
<sequence length="538" mass="61542">MPPNYEQIKKKLHTALKLGGFMVRREFCALIVDKFLEQRIDLDNKHYLDNCIKNLCTSLENQCLIDQSIEREHIERALEVCLNSGYDRNETVINVISAFEFPKFAYNVDRKQYFLSGHKPKLLSSPTSKTQLFLDRYTAILQRTKRNFQQKITEDNSVKLELQTVDYLLTLSYVSLNHTLILGSLLQVSEGKYYLEDPTGIVQLDLSHAVYYGGLFVENSFVLVNGHYEDRIIKVSTIILPPGEEYQNSRPLFNKLNYFGGQSLTPLKDSIKLKDHLQRNRGASLMFFSNVWLDHPETFEKLETLFNGFNPNPPVAFVFMGNFMSECYSSEKMDTLRKLFKQLAELINQFTNLVTHSHFIFVPGLEDPCTSYVVPRLPMPSVVTEEMTKTIHDNVIFTTNPCRIQYCTKEITVFRADILPKLLQASLHKPSKAELADNLTRTIISQGHLAPLPLNALTVHWDFDHALSLYPLPDLVVIGDKAESYQGKYKGCQLMNPVSGFSTVSSCCNTLFQGSFCESGFQFKAYTPFSDKIEDCIL</sequence>